<sequence length="380" mass="41812">MEWTPCNDWEGINKQEWVNSALRASRRTAGERMEKLLKSAIPLSKTSTNLTLHGLCSEELNITVEGERPYPMIHWLFCSRSVRRRPHCRIKTPTPNTEQVAGTLGPGHELSSGCAPLLCKRRGPGSLAASSRGAERMPAEEHWEEYAEYMLVPCVRGWESLSYLRLLCSCPEPIAVPTTDTGVVILVIKIPKLTSRSVFLHDDTMVVVGCPVPGCEFESEDLSEALVIALLTIHGFSHQHASIFNVFTEGPRGWNPKPHQVCIGCYRARRRQRRQQPSSDSQQAAMGYRRCKLEPALADVTGTIADAAPLRRTAGIAQRPADRPRDSAMGAFPPAPADEASPDRTVPTGAFLGAPLTVPQSPPALPQPTRPGRVRRPPAR</sequence>
<protein>
    <submittedName>
        <fullName evidence="2">Uncharacterized protein</fullName>
    </submittedName>
</protein>
<accession>A0A7J5XZ72</accession>
<proteinExistence type="predicted"/>
<dbReference type="EMBL" id="JAAKFY010000019">
    <property type="protein sequence ID" value="KAF3842434.1"/>
    <property type="molecule type" value="Genomic_DNA"/>
</dbReference>
<name>A0A7J5XZ72_DISMA</name>
<evidence type="ECO:0000313" key="2">
    <source>
        <dbReference type="EMBL" id="KAF3842434.1"/>
    </source>
</evidence>
<dbReference type="AlphaFoldDB" id="A0A7J5XZ72"/>
<reference evidence="2 3" key="1">
    <citation type="submission" date="2020-03" db="EMBL/GenBank/DDBJ databases">
        <title>Dissostichus mawsoni Genome sequencing and assembly.</title>
        <authorList>
            <person name="Park H."/>
        </authorList>
    </citation>
    <scope>NUCLEOTIDE SEQUENCE [LARGE SCALE GENOMIC DNA]</scope>
    <source>
        <strain evidence="2">DM0001</strain>
        <tissue evidence="2">Muscle</tissue>
    </source>
</reference>
<feature type="region of interest" description="Disordered" evidence="1">
    <location>
        <begin position="311"/>
        <end position="380"/>
    </location>
</feature>
<comment type="caution">
    <text evidence="2">The sequence shown here is derived from an EMBL/GenBank/DDBJ whole genome shotgun (WGS) entry which is preliminary data.</text>
</comment>
<keyword evidence="3" id="KW-1185">Reference proteome</keyword>
<dbReference type="Proteomes" id="UP000518266">
    <property type="component" value="Unassembled WGS sequence"/>
</dbReference>
<feature type="compositionally biased region" description="Pro residues" evidence="1">
    <location>
        <begin position="360"/>
        <end position="369"/>
    </location>
</feature>
<dbReference type="OrthoDB" id="6019352at2759"/>
<gene>
    <name evidence="2" type="ORF">F7725_024385</name>
</gene>
<organism evidence="2 3">
    <name type="scientific">Dissostichus mawsoni</name>
    <name type="common">Antarctic cod</name>
    <dbReference type="NCBI Taxonomy" id="36200"/>
    <lineage>
        <taxon>Eukaryota</taxon>
        <taxon>Metazoa</taxon>
        <taxon>Chordata</taxon>
        <taxon>Craniata</taxon>
        <taxon>Vertebrata</taxon>
        <taxon>Euteleostomi</taxon>
        <taxon>Actinopterygii</taxon>
        <taxon>Neopterygii</taxon>
        <taxon>Teleostei</taxon>
        <taxon>Neoteleostei</taxon>
        <taxon>Acanthomorphata</taxon>
        <taxon>Eupercaria</taxon>
        <taxon>Perciformes</taxon>
        <taxon>Notothenioidei</taxon>
        <taxon>Nototheniidae</taxon>
        <taxon>Dissostichus</taxon>
    </lineage>
</organism>
<evidence type="ECO:0000313" key="3">
    <source>
        <dbReference type="Proteomes" id="UP000518266"/>
    </source>
</evidence>
<evidence type="ECO:0000256" key="1">
    <source>
        <dbReference type="SAM" id="MobiDB-lite"/>
    </source>
</evidence>